<dbReference type="EMBL" id="JH815725">
    <property type="protein sequence ID" value="EKC22819.1"/>
    <property type="molecule type" value="Genomic_DNA"/>
</dbReference>
<evidence type="ECO:0000256" key="2">
    <source>
        <dbReference type="SAM" id="Phobius"/>
    </source>
</evidence>
<gene>
    <name evidence="3" type="ORF">CGI_10001433</name>
</gene>
<dbReference type="InParanoid" id="K1PUZ4"/>
<feature type="transmembrane region" description="Helical" evidence="2">
    <location>
        <begin position="146"/>
        <end position="167"/>
    </location>
</feature>
<accession>K1PUZ4</accession>
<evidence type="ECO:0000313" key="3">
    <source>
        <dbReference type="EMBL" id="EKC22819.1"/>
    </source>
</evidence>
<feature type="region of interest" description="Disordered" evidence="1">
    <location>
        <begin position="1"/>
        <end position="97"/>
    </location>
</feature>
<sequence>MASSATYQNICPEVTGKPRNAMSPDAEGRGRHNTPGLSCHRGTNILVLSPEKTLKIDSGVQPEHDSGDDSPVEEVNKENGAQLDEAQEREPEMEKPQNPMVITYVAAIRQLKKNVTITEHKSPKLQKQMYPATPQKTKLKIVKTNISIICIYSTQFFKFLLLFGLTADWLLVN</sequence>
<keyword evidence="2" id="KW-0472">Membrane</keyword>
<dbReference type="HOGENOM" id="CLU_1549129_0_0_1"/>
<reference evidence="3" key="1">
    <citation type="journal article" date="2012" name="Nature">
        <title>The oyster genome reveals stress adaptation and complexity of shell formation.</title>
        <authorList>
            <person name="Zhang G."/>
            <person name="Fang X."/>
            <person name="Guo X."/>
            <person name="Li L."/>
            <person name="Luo R."/>
            <person name="Xu F."/>
            <person name="Yang P."/>
            <person name="Zhang L."/>
            <person name="Wang X."/>
            <person name="Qi H."/>
            <person name="Xiong Z."/>
            <person name="Que H."/>
            <person name="Xie Y."/>
            <person name="Holland P.W."/>
            <person name="Paps J."/>
            <person name="Zhu Y."/>
            <person name="Wu F."/>
            <person name="Chen Y."/>
            <person name="Wang J."/>
            <person name="Peng C."/>
            <person name="Meng J."/>
            <person name="Yang L."/>
            <person name="Liu J."/>
            <person name="Wen B."/>
            <person name="Zhang N."/>
            <person name="Huang Z."/>
            <person name="Zhu Q."/>
            <person name="Feng Y."/>
            <person name="Mount A."/>
            <person name="Hedgecock D."/>
            <person name="Xu Z."/>
            <person name="Liu Y."/>
            <person name="Domazet-Loso T."/>
            <person name="Du Y."/>
            <person name="Sun X."/>
            <person name="Zhang S."/>
            <person name="Liu B."/>
            <person name="Cheng P."/>
            <person name="Jiang X."/>
            <person name="Li J."/>
            <person name="Fan D."/>
            <person name="Wang W."/>
            <person name="Fu W."/>
            <person name="Wang T."/>
            <person name="Wang B."/>
            <person name="Zhang J."/>
            <person name="Peng Z."/>
            <person name="Li Y."/>
            <person name="Li N."/>
            <person name="Wang J."/>
            <person name="Chen M."/>
            <person name="He Y."/>
            <person name="Tan F."/>
            <person name="Song X."/>
            <person name="Zheng Q."/>
            <person name="Huang R."/>
            <person name="Yang H."/>
            <person name="Du X."/>
            <person name="Chen L."/>
            <person name="Yang M."/>
            <person name="Gaffney P.M."/>
            <person name="Wang S."/>
            <person name="Luo L."/>
            <person name="She Z."/>
            <person name="Ming Y."/>
            <person name="Huang W."/>
            <person name="Zhang S."/>
            <person name="Huang B."/>
            <person name="Zhang Y."/>
            <person name="Qu T."/>
            <person name="Ni P."/>
            <person name="Miao G."/>
            <person name="Wang J."/>
            <person name="Wang Q."/>
            <person name="Steinberg C.E."/>
            <person name="Wang H."/>
            <person name="Li N."/>
            <person name="Qian L."/>
            <person name="Zhang G."/>
            <person name="Li Y."/>
            <person name="Yang H."/>
            <person name="Liu X."/>
            <person name="Wang J."/>
            <person name="Yin Y."/>
            <person name="Wang J."/>
        </authorList>
    </citation>
    <scope>NUCLEOTIDE SEQUENCE [LARGE SCALE GENOMIC DNA]</scope>
    <source>
        <strain evidence="3">05x7-T-G4-1.051#20</strain>
    </source>
</reference>
<keyword evidence="2" id="KW-1133">Transmembrane helix</keyword>
<protein>
    <submittedName>
        <fullName evidence="3">Uncharacterized protein</fullName>
    </submittedName>
</protein>
<proteinExistence type="predicted"/>
<feature type="compositionally biased region" description="Basic and acidic residues" evidence="1">
    <location>
        <begin position="86"/>
        <end position="95"/>
    </location>
</feature>
<evidence type="ECO:0000256" key="1">
    <source>
        <dbReference type="SAM" id="MobiDB-lite"/>
    </source>
</evidence>
<keyword evidence="2" id="KW-0812">Transmembrane</keyword>
<name>K1PUZ4_MAGGI</name>
<organism evidence="3">
    <name type="scientific">Magallana gigas</name>
    <name type="common">Pacific oyster</name>
    <name type="synonym">Crassostrea gigas</name>
    <dbReference type="NCBI Taxonomy" id="29159"/>
    <lineage>
        <taxon>Eukaryota</taxon>
        <taxon>Metazoa</taxon>
        <taxon>Spiralia</taxon>
        <taxon>Lophotrochozoa</taxon>
        <taxon>Mollusca</taxon>
        <taxon>Bivalvia</taxon>
        <taxon>Autobranchia</taxon>
        <taxon>Pteriomorphia</taxon>
        <taxon>Ostreida</taxon>
        <taxon>Ostreoidea</taxon>
        <taxon>Ostreidae</taxon>
        <taxon>Magallana</taxon>
    </lineage>
</organism>
<dbReference type="AlphaFoldDB" id="K1PUZ4"/>